<comment type="catalytic activity">
    <reaction evidence="7">
        <text>a 1,2-diacyl-sn-glycero-3-phospho-(1D-myo-inositol-4,5-bisphosphate) + H2O = 1D-myo-inositol 1,4,5-trisphosphate + a 1,2-diacyl-sn-glycerol + H(+)</text>
        <dbReference type="Rhea" id="RHEA:33179"/>
        <dbReference type="ChEBI" id="CHEBI:15377"/>
        <dbReference type="ChEBI" id="CHEBI:15378"/>
        <dbReference type="ChEBI" id="CHEBI:17815"/>
        <dbReference type="ChEBI" id="CHEBI:58456"/>
        <dbReference type="ChEBI" id="CHEBI:203600"/>
        <dbReference type="EC" id="3.1.4.11"/>
    </reaction>
</comment>
<evidence type="ECO:0000256" key="5">
    <source>
        <dbReference type="ARBA" id="ARBA00023098"/>
    </source>
</evidence>
<keyword evidence="6" id="KW-0807">Transducer</keyword>
<name>B6AD04_CRYMR</name>
<dbReference type="GO" id="GO:0016042">
    <property type="term" value="P:lipid catabolic process"/>
    <property type="evidence" value="ECO:0007669"/>
    <property type="project" value="UniProtKB-KW"/>
</dbReference>
<feature type="region of interest" description="Disordered" evidence="8">
    <location>
        <begin position="512"/>
        <end position="539"/>
    </location>
</feature>
<dbReference type="PANTHER" id="PTHR10336:SF36">
    <property type="entry name" value="1-PHOSPHATIDYLINOSITOL 4,5-BISPHOSPHATE PHOSPHODIESTERASE BETA-4"/>
    <property type="match status" value="1"/>
</dbReference>
<dbReference type="eggNOG" id="KOG0169">
    <property type="taxonomic scope" value="Eukaryota"/>
</dbReference>
<feature type="domain" description="EF-hand" evidence="11">
    <location>
        <begin position="209"/>
        <end position="244"/>
    </location>
</feature>
<dbReference type="GO" id="GO:0048015">
    <property type="term" value="P:phosphatidylinositol-mediated signaling"/>
    <property type="evidence" value="ECO:0007669"/>
    <property type="project" value="TreeGrafter"/>
</dbReference>
<dbReference type="Pfam" id="PF00388">
    <property type="entry name" value="PI-PLC-X"/>
    <property type="match status" value="1"/>
</dbReference>
<feature type="domain" description="EF-hand" evidence="11">
    <location>
        <begin position="245"/>
        <end position="280"/>
    </location>
</feature>
<dbReference type="PROSITE" id="PS00018">
    <property type="entry name" value="EF_HAND_1"/>
    <property type="match status" value="1"/>
</dbReference>
<dbReference type="SUPFAM" id="SSF51695">
    <property type="entry name" value="PLC-like phosphodiesterases"/>
    <property type="match status" value="1"/>
</dbReference>
<dbReference type="InterPro" id="IPR001711">
    <property type="entry name" value="PLipase_C_Pinositol-sp_Y"/>
</dbReference>
<feature type="compositionally biased region" description="Acidic residues" evidence="8">
    <location>
        <begin position="517"/>
        <end position="536"/>
    </location>
</feature>
<dbReference type="InterPro" id="IPR035892">
    <property type="entry name" value="C2_domain_sf"/>
</dbReference>
<dbReference type="InterPro" id="IPR000909">
    <property type="entry name" value="PLipase_C_PInositol-sp_X_dom"/>
</dbReference>
<dbReference type="OrthoDB" id="269822at2759"/>
<dbReference type="PANTHER" id="PTHR10336">
    <property type="entry name" value="PHOSPHOINOSITIDE-SPECIFIC PHOSPHOLIPASE C FAMILY PROTEIN"/>
    <property type="match status" value="1"/>
</dbReference>
<dbReference type="InterPro" id="IPR017946">
    <property type="entry name" value="PLC-like_Pdiesterase_TIM-brl"/>
</dbReference>
<dbReference type="InterPro" id="IPR011992">
    <property type="entry name" value="EF-hand-dom_pair"/>
</dbReference>
<dbReference type="Pfam" id="PF00387">
    <property type="entry name" value="PI-PLC-Y"/>
    <property type="match status" value="1"/>
</dbReference>
<proteinExistence type="predicted"/>
<dbReference type="Gene3D" id="2.60.40.150">
    <property type="entry name" value="C2 domain"/>
    <property type="match status" value="1"/>
</dbReference>
<dbReference type="VEuPathDB" id="CryptoDB:CMU_017610"/>
<organism evidence="12 13">
    <name type="scientific">Cryptosporidium muris (strain RN66)</name>
    <dbReference type="NCBI Taxonomy" id="441375"/>
    <lineage>
        <taxon>Eukaryota</taxon>
        <taxon>Sar</taxon>
        <taxon>Alveolata</taxon>
        <taxon>Apicomplexa</taxon>
        <taxon>Conoidasida</taxon>
        <taxon>Coccidia</taxon>
        <taxon>Eucoccidiorida</taxon>
        <taxon>Eimeriorina</taxon>
        <taxon>Cryptosporidiidae</taxon>
        <taxon>Cryptosporidium</taxon>
    </lineage>
</organism>
<evidence type="ECO:0000256" key="1">
    <source>
        <dbReference type="ARBA" id="ARBA00012368"/>
    </source>
</evidence>
<dbReference type="InterPro" id="IPR000008">
    <property type="entry name" value="C2_dom"/>
</dbReference>
<dbReference type="Gene3D" id="1.10.238.10">
    <property type="entry name" value="EF-hand"/>
    <property type="match status" value="1"/>
</dbReference>
<evidence type="ECO:0000256" key="8">
    <source>
        <dbReference type="SAM" id="MobiDB-lite"/>
    </source>
</evidence>
<dbReference type="PRINTS" id="PR00390">
    <property type="entry name" value="PHPHLIPASEC"/>
</dbReference>
<dbReference type="SUPFAM" id="SSF49562">
    <property type="entry name" value="C2 domain (Calcium/lipid-binding domain, CaLB)"/>
    <property type="match status" value="1"/>
</dbReference>
<dbReference type="PROSITE" id="PS50007">
    <property type="entry name" value="PIPLC_X_DOMAIN"/>
    <property type="match status" value="1"/>
</dbReference>
<dbReference type="GeneID" id="6995524"/>
<dbReference type="SMART" id="SM00239">
    <property type="entry name" value="C2"/>
    <property type="match status" value="1"/>
</dbReference>
<dbReference type="Pfam" id="PF13499">
    <property type="entry name" value="EF-hand_7"/>
    <property type="match status" value="1"/>
</dbReference>
<dbReference type="OMA" id="HWQREMS"/>
<feature type="domain" description="C2" evidence="9">
    <location>
        <begin position="689"/>
        <end position="825"/>
    </location>
</feature>
<evidence type="ECO:0000259" key="10">
    <source>
        <dbReference type="PROSITE" id="PS50008"/>
    </source>
</evidence>
<evidence type="ECO:0000313" key="12">
    <source>
        <dbReference type="EMBL" id="EEA06008.1"/>
    </source>
</evidence>
<dbReference type="SMART" id="SM00149">
    <property type="entry name" value="PLCYc"/>
    <property type="match status" value="1"/>
</dbReference>
<dbReference type="AlphaFoldDB" id="B6AD04"/>
<evidence type="ECO:0000256" key="7">
    <source>
        <dbReference type="RuleBase" id="RU361133"/>
    </source>
</evidence>
<protein>
    <recommendedName>
        <fullName evidence="1 7">Phosphoinositide phospholipase C</fullName>
        <ecNumber evidence="1 7">3.1.4.11</ecNumber>
    </recommendedName>
</protein>
<dbReference type="PROSITE" id="PS50008">
    <property type="entry name" value="PIPLC_Y_DOMAIN"/>
    <property type="match status" value="1"/>
</dbReference>
<evidence type="ECO:0000256" key="2">
    <source>
        <dbReference type="ARBA" id="ARBA00022801"/>
    </source>
</evidence>
<dbReference type="EC" id="3.1.4.11" evidence="1 7"/>
<gene>
    <name evidence="12" type="ORF">CMU_017610</name>
</gene>
<feature type="domain" description="PI-PLC Y-box" evidence="10">
    <location>
        <begin position="589"/>
        <end position="679"/>
    </location>
</feature>
<keyword evidence="5 7" id="KW-0443">Lipid metabolism</keyword>
<evidence type="ECO:0000256" key="6">
    <source>
        <dbReference type="ARBA" id="ARBA00023224"/>
    </source>
</evidence>
<reference evidence="12" key="1">
    <citation type="submission" date="2008-06" db="EMBL/GenBank/DDBJ databases">
        <authorList>
            <person name="Lorenzi H."/>
            <person name="Inman J."/>
            <person name="Miller J."/>
            <person name="Schobel S."/>
            <person name="Amedeo P."/>
            <person name="Caler E.V."/>
            <person name="da Silva J."/>
        </authorList>
    </citation>
    <scope>NUCLEOTIDE SEQUENCE [LARGE SCALE GENOMIC DNA]</scope>
    <source>
        <strain evidence="12">RN66</strain>
    </source>
</reference>
<dbReference type="GO" id="GO:0051209">
    <property type="term" value="P:release of sequestered calcium ion into cytosol"/>
    <property type="evidence" value="ECO:0007669"/>
    <property type="project" value="TreeGrafter"/>
</dbReference>
<dbReference type="Gene3D" id="2.30.29.30">
    <property type="entry name" value="Pleckstrin-homology domain (PH domain)/Phosphotyrosine-binding domain (PTB)"/>
    <property type="match status" value="1"/>
</dbReference>
<dbReference type="CDD" id="cd15898">
    <property type="entry name" value="EFh_PI-PLC"/>
    <property type="match status" value="1"/>
</dbReference>
<evidence type="ECO:0000259" key="9">
    <source>
        <dbReference type="PROSITE" id="PS50004"/>
    </source>
</evidence>
<dbReference type="EMBL" id="DS989728">
    <property type="protein sequence ID" value="EEA06008.1"/>
    <property type="molecule type" value="Genomic_DNA"/>
</dbReference>
<keyword evidence="4 7" id="KW-0442">Lipid degradation</keyword>
<dbReference type="CDD" id="cd08558">
    <property type="entry name" value="PI-PLCc_eukaryota"/>
    <property type="match status" value="1"/>
</dbReference>
<dbReference type="CDD" id="cd00275">
    <property type="entry name" value="C2_PLC_like"/>
    <property type="match status" value="1"/>
</dbReference>
<evidence type="ECO:0000256" key="3">
    <source>
        <dbReference type="ARBA" id="ARBA00022837"/>
    </source>
</evidence>
<keyword evidence="3" id="KW-0106">Calcium</keyword>
<dbReference type="SUPFAM" id="SSF50729">
    <property type="entry name" value="PH domain-like"/>
    <property type="match status" value="1"/>
</dbReference>
<dbReference type="Gene3D" id="3.20.20.190">
    <property type="entry name" value="Phosphatidylinositol (PI) phosphodiesterase"/>
    <property type="match status" value="1"/>
</dbReference>
<dbReference type="InterPro" id="IPR002048">
    <property type="entry name" value="EF_hand_dom"/>
</dbReference>
<dbReference type="Proteomes" id="UP000001460">
    <property type="component" value="Unassembled WGS sequence"/>
</dbReference>
<accession>B6AD04</accession>
<evidence type="ECO:0000259" key="11">
    <source>
        <dbReference type="PROSITE" id="PS50222"/>
    </source>
</evidence>
<dbReference type="STRING" id="441375.B6AD04"/>
<dbReference type="PROSITE" id="PS50004">
    <property type="entry name" value="C2"/>
    <property type="match status" value="1"/>
</dbReference>
<dbReference type="SMART" id="SM00148">
    <property type="entry name" value="PLCXc"/>
    <property type="match status" value="1"/>
</dbReference>
<dbReference type="GO" id="GO:0004435">
    <property type="term" value="F:phosphatidylinositol-4,5-bisphosphate phospholipase C activity"/>
    <property type="evidence" value="ECO:0007669"/>
    <property type="project" value="UniProtKB-EC"/>
</dbReference>
<evidence type="ECO:0000256" key="4">
    <source>
        <dbReference type="ARBA" id="ARBA00022963"/>
    </source>
</evidence>
<dbReference type="InterPro" id="IPR011993">
    <property type="entry name" value="PH-like_dom_sf"/>
</dbReference>
<evidence type="ECO:0000313" key="13">
    <source>
        <dbReference type="Proteomes" id="UP000001460"/>
    </source>
</evidence>
<keyword evidence="2 7" id="KW-0378">Hydrolase</keyword>
<dbReference type="Pfam" id="PF00168">
    <property type="entry name" value="C2"/>
    <property type="match status" value="1"/>
</dbReference>
<dbReference type="GO" id="GO:0005509">
    <property type="term" value="F:calcium ion binding"/>
    <property type="evidence" value="ECO:0007669"/>
    <property type="project" value="InterPro"/>
</dbReference>
<sequence>MLQSIVDQNGEISLSKLVGSQDLSEYVVTIRTFREIVSKLNIMVSERLVEVLGSVDVDLALETCKKGAYLHKYPRSPFCKKSFRRYFFKIDLDSGSLIWLQESNITLCLPKKGKQEKLYLTDVSHILPGSDCDFWRARNTNSNDNINANLGIELVVTSRRGSSLRLFCSNTEEWKLWITGMLVGHALSRKEKTISRRKGKKITDSRHFITHDYIRRQWELSDLDNSGSISFVEFMRLIKRLQMPVSKTYANTLFSEYDKDNNAALDYTEFRSLLSQLLILPELHDLFEEYKDETTNVVTAERFRNFLIDVQGMDPSKTLESLVNTVLTLKEPFVERGGLTEVGFNILMSSEFNSAFDPLKKEVYQSLDEPISHYWIASSHNTYLTGDQLTSKSEIGQYINVLLQGCRCVELDVWDGPDNTPVIYHGHTFTSKVYFEDVIRACKDYAFQNSPYPVILSLEMHASEVQRERVAEIIMSVLGDSLYKSSDSPPNYMPSPNELKYKFLVKAKIPKEKNNEEDGDGDDEDDPDDTEADVLESDTKYIPRRNKLDQPGILSSTSNTRPRLYSTLISLPGKAIKLLDIETRNRMSIGSLVETKFLRFARENSSEFARFHQDHLCRVYPSGTRISSSNYNPMIPWAYGAQIVALNYQATGTALLLNEGRFRQNGGSKCGYVLKPQMMLKVTEENKVMDPMDPLATLELFDVPPVRVSIQILSAHQLPDNGSQSNRGIVSLIGGSNLSPYITVSVFGGPRDEYKTCRTPVVSNNGFNPQWKDLMPFTFHVLCPEIAIINFEVRSADSIQSDFIAAASIPISCLRPGIRWVQLFDKNLMDIQCCGILANISVTIELPKALMISSITSGGRATSTSLQEALQQFKDVKF</sequence>
<dbReference type="InterPro" id="IPR001192">
    <property type="entry name" value="PI-PLC_fam"/>
</dbReference>
<dbReference type="InterPro" id="IPR018247">
    <property type="entry name" value="EF_Hand_1_Ca_BS"/>
</dbReference>
<dbReference type="PROSITE" id="PS50222">
    <property type="entry name" value="EF_HAND_2"/>
    <property type="match status" value="2"/>
</dbReference>
<dbReference type="RefSeq" id="XP_002140357.1">
    <property type="nucleotide sequence ID" value="XM_002140321.1"/>
</dbReference>
<dbReference type="SMART" id="SM00054">
    <property type="entry name" value="EFh"/>
    <property type="match status" value="2"/>
</dbReference>
<keyword evidence="13" id="KW-1185">Reference proteome</keyword>
<dbReference type="SUPFAM" id="SSF47473">
    <property type="entry name" value="EF-hand"/>
    <property type="match status" value="1"/>
</dbReference>